<name>A0A507CET6_9FUNG</name>
<evidence type="ECO:0000313" key="2">
    <source>
        <dbReference type="EMBL" id="TPX39587.1"/>
    </source>
</evidence>
<organism evidence="2 3">
    <name type="scientific">Synchytrium endobioticum</name>
    <dbReference type="NCBI Taxonomy" id="286115"/>
    <lineage>
        <taxon>Eukaryota</taxon>
        <taxon>Fungi</taxon>
        <taxon>Fungi incertae sedis</taxon>
        <taxon>Chytridiomycota</taxon>
        <taxon>Chytridiomycota incertae sedis</taxon>
        <taxon>Chytridiomycetes</taxon>
        <taxon>Synchytriales</taxon>
        <taxon>Synchytriaceae</taxon>
        <taxon>Synchytrium</taxon>
    </lineage>
</organism>
<dbReference type="VEuPathDB" id="FungiDB:SeMB42_g07364"/>
<dbReference type="SUPFAM" id="SSF56784">
    <property type="entry name" value="HAD-like"/>
    <property type="match status" value="1"/>
</dbReference>
<evidence type="ECO:0000256" key="1">
    <source>
        <dbReference type="SAM" id="MobiDB-lite"/>
    </source>
</evidence>
<dbReference type="SFLD" id="SFLDG01129">
    <property type="entry name" value="C1.5:_HAD__Beta-PGM__Phosphata"/>
    <property type="match status" value="1"/>
</dbReference>
<protein>
    <recommendedName>
        <fullName evidence="4">Magnesium-dependent phosphatase-1</fullName>
    </recommendedName>
</protein>
<dbReference type="Proteomes" id="UP000320475">
    <property type="component" value="Unassembled WGS sequence"/>
</dbReference>
<dbReference type="PANTHER" id="PTHR17901:SF14">
    <property type="entry name" value="MAGNESIUM-DEPENDENT PHOSPHATASE 1"/>
    <property type="match status" value="1"/>
</dbReference>
<dbReference type="OrthoDB" id="2865258at2759"/>
<evidence type="ECO:0000313" key="3">
    <source>
        <dbReference type="Proteomes" id="UP000320475"/>
    </source>
</evidence>
<dbReference type="InterPro" id="IPR010036">
    <property type="entry name" value="MDP_1_eu_arc"/>
</dbReference>
<feature type="compositionally biased region" description="Basic and acidic residues" evidence="1">
    <location>
        <begin position="217"/>
        <end position="234"/>
    </location>
</feature>
<dbReference type="PANTHER" id="PTHR17901">
    <property type="entry name" value="MAGNESIUM-DEPENDENT PHOSPHATASE 1 MDP1"/>
    <property type="match status" value="1"/>
</dbReference>
<dbReference type="NCBIfam" id="TIGR01681">
    <property type="entry name" value="HAD-SF-IIIC"/>
    <property type="match status" value="1"/>
</dbReference>
<dbReference type="Pfam" id="PF12689">
    <property type="entry name" value="Acid_PPase"/>
    <property type="match status" value="1"/>
</dbReference>
<dbReference type="InterPro" id="IPR023214">
    <property type="entry name" value="HAD_sf"/>
</dbReference>
<reference evidence="2 3" key="1">
    <citation type="journal article" date="2019" name="Sci. Rep.">
        <title>Comparative genomics of chytrid fungi reveal insights into the obligate biotrophic and pathogenic lifestyle of Synchytrium endobioticum.</title>
        <authorList>
            <person name="van de Vossenberg B.T.L.H."/>
            <person name="Warris S."/>
            <person name="Nguyen H.D.T."/>
            <person name="van Gent-Pelzer M.P.E."/>
            <person name="Joly D.L."/>
            <person name="van de Geest H.C."/>
            <person name="Bonants P.J.M."/>
            <person name="Smith D.S."/>
            <person name="Levesque C.A."/>
            <person name="van der Lee T.A.J."/>
        </authorList>
    </citation>
    <scope>NUCLEOTIDE SEQUENCE [LARGE SCALE GENOMIC DNA]</scope>
    <source>
        <strain evidence="2 3">LEV6574</strain>
    </source>
</reference>
<gene>
    <name evidence="2" type="ORF">SeLEV6574_g07109</name>
</gene>
<dbReference type="SFLD" id="SFLDS00003">
    <property type="entry name" value="Haloacid_Dehalogenase"/>
    <property type="match status" value="1"/>
</dbReference>
<dbReference type="GO" id="GO:0003993">
    <property type="term" value="F:acid phosphatase activity"/>
    <property type="evidence" value="ECO:0007669"/>
    <property type="project" value="TreeGrafter"/>
</dbReference>
<dbReference type="EMBL" id="QEAM01000463">
    <property type="protein sequence ID" value="TPX39587.1"/>
    <property type="molecule type" value="Genomic_DNA"/>
</dbReference>
<dbReference type="NCBIfam" id="TIGR01685">
    <property type="entry name" value="MDP-1"/>
    <property type="match status" value="1"/>
</dbReference>
<sequence length="234" mass="26386">MHPLHLNKWKRFPELVVFDLDFTIWPVYMDSYTSGPPFKRAANFAIQDRAGDKVCLYPDVHDIMYSIKTAKLSTKIGIASRSHTPEWCRAALALLTIRAPSHPPLAENHPDHKPILSYIDQHEIYPGSKVSHFKQLSKRLGVPYTSMVFFDDEPRNIKEVSSLGVTCILVENGICVGDFVTGLNEFQSRQEQSNVMANWLAGGSSSKTSRKVMTDMANHDEDANNGKYEDDGEE</sequence>
<accession>A0A507CET6</accession>
<proteinExistence type="predicted"/>
<dbReference type="AlphaFoldDB" id="A0A507CET6"/>
<dbReference type="InterPro" id="IPR010033">
    <property type="entry name" value="HAD_SF_ppase_IIIC"/>
</dbReference>
<dbReference type="Gene3D" id="3.40.50.1000">
    <property type="entry name" value="HAD superfamily/HAD-like"/>
    <property type="match status" value="1"/>
</dbReference>
<dbReference type="InterPro" id="IPR036412">
    <property type="entry name" value="HAD-like_sf"/>
</dbReference>
<evidence type="ECO:0008006" key="4">
    <source>
        <dbReference type="Google" id="ProtNLM"/>
    </source>
</evidence>
<feature type="region of interest" description="Disordered" evidence="1">
    <location>
        <begin position="200"/>
        <end position="234"/>
    </location>
</feature>
<comment type="caution">
    <text evidence="2">The sequence shown here is derived from an EMBL/GenBank/DDBJ whole genome shotgun (WGS) entry which is preliminary data.</text>
</comment>
<dbReference type="SFLD" id="SFLDG01131">
    <property type="entry name" value="C1.5.2:_MDP_Like"/>
    <property type="match status" value="1"/>
</dbReference>